<evidence type="ECO:0000256" key="1">
    <source>
        <dbReference type="SAM" id="MobiDB-lite"/>
    </source>
</evidence>
<dbReference type="InterPro" id="IPR011009">
    <property type="entry name" value="Kinase-like_dom_sf"/>
</dbReference>
<dbReference type="Proteomes" id="UP000277580">
    <property type="component" value="Unassembled WGS sequence"/>
</dbReference>
<dbReference type="InterPro" id="IPR008271">
    <property type="entry name" value="Ser/Thr_kinase_AS"/>
</dbReference>
<dbReference type="Pfam" id="PF00069">
    <property type="entry name" value="Pkinase"/>
    <property type="match status" value="1"/>
</dbReference>
<feature type="transmembrane region" description="Helical" evidence="2">
    <location>
        <begin position="301"/>
        <end position="321"/>
    </location>
</feature>
<reference evidence="4 5" key="1">
    <citation type="journal article" date="2018" name="Nat. Ecol. Evol.">
        <title>Pezizomycetes genomes reveal the molecular basis of ectomycorrhizal truffle lifestyle.</title>
        <authorList>
            <person name="Murat C."/>
            <person name="Payen T."/>
            <person name="Noel B."/>
            <person name="Kuo A."/>
            <person name="Morin E."/>
            <person name="Chen J."/>
            <person name="Kohler A."/>
            <person name="Krizsan K."/>
            <person name="Balestrini R."/>
            <person name="Da Silva C."/>
            <person name="Montanini B."/>
            <person name="Hainaut M."/>
            <person name="Levati E."/>
            <person name="Barry K.W."/>
            <person name="Belfiori B."/>
            <person name="Cichocki N."/>
            <person name="Clum A."/>
            <person name="Dockter R.B."/>
            <person name="Fauchery L."/>
            <person name="Guy J."/>
            <person name="Iotti M."/>
            <person name="Le Tacon F."/>
            <person name="Lindquist E.A."/>
            <person name="Lipzen A."/>
            <person name="Malagnac F."/>
            <person name="Mello A."/>
            <person name="Molinier V."/>
            <person name="Miyauchi S."/>
            <person name="Poulain J."/>
            <person name="Riccioni C."/>
            <person name="Rubini A."/>
            <person name="Sitrit Y."/>
            <person name="Splivallo R."/>
            <person name="Traeger S."/>
            <person name="Wang M."/>
            <person name="Zifcakova L."/>
            <person name="Wipf D."/>
            <person name="Zambonelli A."/>
            <person name="Paolocci F."/>
            <person name="Nowrousian M."/>
            <person name="Ottonello S."/>
            <person name="Baldrian P."/>
            <person name="Spatafora J.W."/>
            <person name="Henrissat B."/>
            <person name="Nagy L.G."/>
            <person name="Aury J.M."/>
            <person name="Wincker P."/>
            <person name="Grigoriev I.V."/>
            <person name="Bonfante P."/>
            <person name="Martin F.M."/>
        </authorList>
    </citation>
    <scope>NUCLEOTIDE SEQUENCE [LARGE SCALE GENOMIC DNA]</scope>
    <source>
        <strain evidence="4 5">CCBAS932</strain>
    </source>
</reference>
<dbReference type="GO" id="GO:0004672">
    <property type="term" value="F:protein kinase activity"/>
    <property type="evidence" value="ECO:0007669"/>
    <property type="project" value="InterPro"/>
</dbReference>
<name>A0A3N4L3R2_9PEZI</name>
<dbReference type="OrthoDB" id="626167at2759"/>
<evidence type="ECO:0000259" key="3">
    <source>
        <dbReference type="PROSITE" id="PS50011"/>
    </source>
</evidence>
<keyword evidence="2" id="KW-0812">Transmembrane</keyword>
<dbReference type="InterPro" id="IPR000719">
    <property type="entry name" value="Prot_kinase_dom"/>
</dbReference>
<dbReference type="GO" id="GO:0007165">
    <property type="term" value="P:signal transduction"/>
    <property type="evidence" value="ECO:0007669"/>
    <property type="project" value="TreeGrafter"/>
</dbReference>
<dbReference type="STRING" id="1392247.A0A3N4L3R2"/>
<proteinExistence type="predicted"/>
<evidence type="ECO:0000313" key="4">
    <source>
        <dbReference type="EMBL" id="RPB17186.1"/>
    </source>
</evidence>
<feature type="compositionally biased region" description="Pro residues" evidence="1">
    <location>
        <begin position="1"/>
        <end position="13"/>
    </location>
</feature>
<dbReference type="InterPro" id="IPR052751">
    <property type="entry name" value="Plant_MAPKKK"/>
</dbReference>
<dbReference type="SMART" id="SM00220">
    <property type="entry name" value="S_TKc"/>
    <property type="match status" value="1"/>
</dbReference>
<sequence length="335" mass="35285">MSPIPKLPTPITIPPTTSYTHPTPPLTPLTPHPLTATPAPPAHLLSTPYTAKLGSGAWSTVYSLTPHLAVKTPSNPSALPILHAEAEILSHLTAALTTSSPPCVARIHYYDPKTAHLYLDLLAAGTLESLARAPNIKTKTQRGEPVVGFAQWLFLAERLVAAVAAVHAAGVVHGDIKWGNVLLRAYTPGADGDGDDDEVWDAYCRENPGAVLFEPVLCDFSSAQRGGEVVGEGVSAVTTGFAAPEVLRGFLGGGKAPLEVGADVYSVGMTLLAAALGSEVYEGVRHCFIAGEGCFVFGRSFFFFFSFLLWVYGHAACGFGLGSRFVGWVGIEGYA</sequence>
<keyword evidence="4" id="KW-0808">Transferase</keyword>
<keyword evidence="2" id="KW-0472">Membrane</keyword>
<dbReference type="PROSITE" id="PS00108">
    <property type="entry name" value="PROTEIN_KINASE_ST"/>
    <property type="match status" value="1"/>
</dbReference>
<dbReference type="InParanoid" id="A0A3N4L3R2"/>
<dbReference type="Gene3D" id="1.10.510.10">
    <property type="entry name" value="Transferase(Phosphotransferase) domain 1"/>
    <property type="match status" value="1"/>
</dbReference>
<dbReference type="PANTHER" id="PTHR48011:SF76">
    <property type="entry name" value="MITOGEN-ACTIVATED PROTEIN KINASE KINASE KINASE 15"/>
    <property type="match status" value="1"/>
</dbReference>
<dbReference type="PROSITE" id="PS50011">
    <property type="entry name" value="PROTEIN_KINASE_DOM"/>
    <property type="match status" value="1"/>
</dbReference>
<feature type="compositionally biased region" description="Pro residues" evidence="1">
    <location>
        <begin position="22"/>
        <end position="31"/>
    </location>
</feature>
<evidence type="ECO:0000313" key="5">
    <source>
        <dbReference type="Proteomes" id="UP000277580"/>
    </source>
</evidence>
<feature type="region of interest" description="Disordered" evidence="1">
    <location>
        <begin position="1"/>
        <end position="41"/>
    </location>
</feature>
<feature type="compositionally biased region" description="Low complexity" evidence="1">
    <location>
        <begin position="32"/>
        <end position="41"/>
    </location>
</feature>
<organism evidence="4 5">
    <name type="scientific">Morchella conica CCBAS932</name>
    <dbReference type="NCBI Taxonomy" id="1392247"/>
    <lineage>
        <taxon>Eukaryota</taxon>
        <taxon>Fungi</taxon>
        <taxon>Dikarya</taxon>
        <taxon>Ascomycota</taxon>
        <taxon>Pezizomycotina</taxon>
        <taxon>Pezizomycetes</taxon>
        <taxon>Pezizales</taxon>
        <taxon>Morchellaceae</taxon>
        <taxon>Morchella</taxon>
    </lineage>
</organism>
<dbReference type="SUPFAM" id="SSF56112">
    <property type="entry name" value="Protein kinase-like (PK-like)"/>
    <property type="match status" value="1"/>
</dbReference>
<protein>
    <submittedName>
        <fullName evidence="4">Kinase-like protein</fullName>
    </submittedName>
</protein>
<keyword evidence="4" id="KW-0418">Kinase</keyword>
<gene>
    <name evidence="4" type="ORF">P167DRAFT_120190</name>
</gene>
<dbReference type="AlphaFoldDB" id="A0A3N4L3R2"/>
<accession>A0A3N4L3R2</accession>
<keyword evidence="5" id="KW-1185">Reference proteome</keyword>
<evidence type="ECO:0000256" key="2">
    <source>
        <dbReference type="SAM" id="Phobius"/>
    </source>
</evidence>
<dbReference type="EMBL" id="ML119106">
    <property type="protein sequence ID" value="RPB17186.1"/>
    <property type="molecule type" value="Genomic_DNA"/>
</dbReference>
<dbReference type="PANTHER" id="PTHR48011">
    <property type="entry name" value="CCR4-NOT TRANSCRIPTIONAL COMPLEX SUBUNIT CAF120-RELATED"/>
    <property type="match status" value="1"/>
</dbReference>
<keyword evidence="2" id="KW-1133">Transmembrane helix</keyword>
<dbReference type="GO" id="GO:0005524">
    <property type="term" value="F:ATP binding"/>
    <property type="evidence" value="ECO:0007669"/>
    <property type="project" value="InterPro"/>
</dbReference>
<feature type="domain" description="Protein kinase" evidence="3">
    <location>
        <begin position="47"/>
        <end position="335"/>
    </location>
</feature>